<evidence type="ECO:0000259" key="1">
    <source>
        <dbReference type="Pfam" id="PF13946"/>
    </source>
</evidence>
<evidence type="ECO:0000313" key="3">
    <source>
        <dbReference type="Proteomes" id="UP000006063"/>
    </source>
</evidence>
<dbReference type="HOGENOM" id="CLU_459167_0_0_6"/>
<reference evidence="2 3" key="1">
    <citation type="journal article" date="2012" name="J. Bacteriol.">
        <title>Complete Genome Sequence of the Naphthalene-Degrading Bacterium Pseudomonas stutzeri AN10 (CCUG 29243).</title>
        <authorList>
            <person name="Brunet-Galmes I."/>
            <person name="Busquets A."/>
            <person name="Pena A."/>
            <person name="Gomila M."/>
            <person name="Nogales B."/>
            <person name="Garcia-Valdes E."/>
            <person name="Lalucat J."/>
            <person name="Bennasar A."/>
            <person name="Bosch R."/>
        </authorList>
    </citation>
    <scope>NUCLEOTIDE SEQUENCE [LARGE SCALE GENOMIC DNA]</scope>
    <source>
        <strain evidence="2 3">CCUG 29243</strain>
    </source>
</reference>
<dbReference type="InterPro" id="IPR038255">
    <property type="entry name" value="PBS_linker_sf"/>
</dbReference>
<dbReference type="Pfam" id="PF13946">
    <property type="entry name" value="DUF4214"/>
    <property type="match status" value="2"/>
</dbReference>
<dbReference type="EMBL" id="CP003677">
    <property type="protein sequence ID" value="AFM31735.1"/>
    <property type="molecule type" value="Genomic_DNA"/>
</dbReference>
<name>I4CNS8_STUST</name>
<feature type="domain" description="DUF4214" evidence="1">
    <location>
        <begin position="9"/>
        <end position="56"/>
    </location>
</feature>
<dbReference type="eggNOG" id="COG0823">
    <property type="taxonomic scope" value="Bacteria"/>
</dbReference>
<feature type="domain" description="DUF4214" evidence="1">
    <location>
        <begin position="57"/>
        <end position="107"/>
    </location>
</feature>
<dbReference type="PATRIC" id="fig|1196835.3.peg.485"/>
<accession>I4CNS8</accession>
<protein>
    <recommendedName>
        <fullName evidence="1">DUF4214 domain-containing protein</fullName>
    </recommendedName>
</protein>
<evidence type="ECO:0000313" key="2">
    <source>
        <dbReference type="EMBL" id="AFM31735.1"/>
    </source>
</evidence>
<sequence>MATATVSQVQALYVGYLGRAGDQAGLDFWLDAIRNDVSTLESVALGFTLSEEYQGLYGGLPVEEFVATVYRNVLGRDPDEEGLAFWVNEIGNGVISADTLVASMINSLGEVDQRTIDNKIFVANTYTVAAGDNYTPAAGARIVADVSSDPASVSAALEMLEDGSLPGAVPGLALFNAIAAAEAELAGYGEQLATDFPDWDADDSGEVSLTEAQGALDSAIAARAAIGGGETTNVLAARLDTAEANYANARAAAVAQQGGNQAVTEYEAAVEASLALEENDPADEAAAQAGFNAAIGSSATVSYASLDALTSAAVTDYATLYAALSDPATASAERADLVEAVSGLSFGQQVAALAANDLAITEADAAVTATEGAVTALGSAGTSYLATSQARIVAMDLLEDAQEADAAVAAIQPIVDQFSSLDRAVDTAETAFSTYLAANPNVNYDELDDGAAAGSTGNDVFVFAEAPTTADFAIANFGAQGNDSLVIGGAFAYNEGATSAGDNNVSEFFIVQGAAGAQIVIETTPFASSSVTAGTNGSITASPDAAVITLTGVSADELQFSNGVISHVA</sequence>
<gene>
    <name evidence="2" type="ORF">A458_02395</name>
</gene>
<dbReference type="AlphaFoldDB" id="I4CNS8"/>
<organism evidence="2 3">
    <name type="scientific">Stutzerimonas stutzeri CCUG 29243</name>
    <dbReference type="NCBI Taxonomy" id="1196835"/>
    <lineage>
        <taxon>Bacteria</taxon>
        <taxon>Pseudomonadati</taxon>
        <taxon>Pseudomonadota</taxon>
        <taxon>Gammaproteobacteria</taxon>
        <taxon>Pseudomonadales</taxon>
        <taxon>Pseudomonadaceae</taxon>
        <taxon>Stutzerimonas</taxon>
    </lineage>
</organism>
<dbReference type="Proteomes" id="UP000006063">
    <property type="component" value="Chromosome"/>
</dbReference>
<dbReference type="InterPro" id="IPR025282">
    <property type="entry name" value="DUF4214"/>
</dbReference>
<dbReference type="RefSeq" id="WP_014818915.1">
    <property type="nucleotide sequence ID" value="NC_018028.1"/>
</dbReference>
<dbReference type="Gene3D" id="1.10.3130.20">
    <property type="entry name" value="Phycobilisome linker domain"/>
    <property type="match status" value="1"/>
</dbReference>
<dbReference type="KEGG" id="psc:A458_02395"/>
<proteinExistence type="predicted"/>